<accession>A0A6B3SQP1</accession>
<evidence type="ECO:0000313" key="1">
    <source>
        <dbReference type="EMBL" id="NEX62961.1"/>
    </source>
</evidence>
<sequence>MEPRIRRIVIAILLALLPLHGFAVAARLPCAMVHTAAAKGPAAKPAVRDLRHRQVQRALPAYADARNALPRNAASISTMKHRMQQGSDACSLHCHAAFALPYSFPHAAPDTSSDAIHVVTSAPLPNSLPYRLERPPKPIAL</sequence>
<dbReference type="RefSeq" id="WP_163966198.1">
    <property type="nucleotide sequence ID" value="NZ_JAAIVB010000064.1"/>
</dbReference>
<protein>
    <submittedName>
        <fullName evidence="1">Uncharacterized protein</fullName>
    </submittedName>
</protein>
<dbReference type="EMBL" id="JAAIVB010000064">
    <property type="protein sequence ID" value="NEX62961.1"/>
    <property type="molecule type" value="Genomic_DNA"/>
</dbReference>
<dbReference type="Proteomes" id="UP000482155">
    <property type="component" value="Unassembled WGS sequence"/>
</dbReference>
<evidence type="ECO:0000313" key="2">
    <source>
        <dbReference type="Proteomes" id="UP000482155"/>
    </source>
</evidence>
<keyword evidence="2" id="KW-1185">Reference proteome</keyword>
<comment type="caution">
    <text evidence="1">The sequence shown here is derived from an EMBL/GenBank/DDBJ whole genome shotgun (WGS) entry which is preliminary data.</text>
</comment>
<name>A0A6B3SQP1_9BURK</name>
<reference evidence="1 2" key="1">
    <citation type="submission" date="2020-02" db="EMBL/GenBank/DDBJ databases">
        <authorList>
            <person name="Kim M.K."/>
        </authorList>
    </citation>
    <scope>NUCLEOTIDE SEQUENCE [LARGE SCALE GENOMIC DNA]</scope>
    <source>
        <strain evidence="1 2">17J57-3</strain>
    </source>
</reference>
<proteinExistence type="predicted"/>
<organism evidence="1 2">
    <name type="scientific">Noviherbaspirillum galbum</name>
    <dbReference type="NCBI Taxonomy" id="2709383"/>
    <lineage>
        <taxon>Bacteria</taxon>
        <taxon>Pseudomonadati</taxon>
        <taxon>Pseudomonadota</taxon>
        <taxon>Betaproteobacteria</taxon>
        <taxon>Burkholderiales</taxon>
        <taxon>Oxalobacteraceae</taxon>
        <taxon>Noviherbaspirillum</taxon>
    </lineage>
</organism>
<dbReference type="AlphaFoldDB" id="A0A6B3SQP1"/>
<gene>
    <name evidence="1" type="ORF">G3574_17910</name>
</gene>